<name>A0A6J0JK98_RAPSA</name>
<dbReference type="RefSeq" id="XP_018436062.1">
    <property type="nucleotide sequence ID" value="XM_018580560.1"/>
</dbReference>
<dbReference type="KEGG" id="rsz:108808405"/>
<dbReference type="Pfam" id="PF13966">
    <property type="entry name" value="zf-RVT"/>
    <property type="match status" value="1"/>
</dbReference>
<feature type="domain" description="Reverse transcriptase zinc-binding" evidence="1">
    <location>
        <begin position="96"/>
        <end position="178"/>
    </location>
</feature>
<reference evidence="3" key="2">
    <citation type="submission" date="2025-08" db="UniProtKB">
        <authorList>
            <consortium name="RefSeq"/>
        </authorList>
    </citation>
    <scope>IDENTIFICATION</scope>
    <source>
        <tissue evidence="3">Leaf</tissue>
    </source>
</reference>
<organism evidence="2 3">
    <name type="scientific">Raphanus sativus</name>
    <name type="common">Radish</name>
    <name type="synonym">Raphanus raphanistrum var. sativus</name>
    <dbReference type="NCBI Taxonomy" id="3726"/>
    <lineage>
        <taxon>Eukaryota</taxon>
        <taxon>Viridiplantae</taxon>
        <taxon>Streptophyta</taxon>
        <taxon>Embryophyta</taxon>
        <taxon>Tracheophyta</taxon>
        <taxon>Spermatophyta</taxon>
        <taxon>Magnoliopsida</taxon>
        <taxon>eudicotyledons</taxon>
        <taxon>Gunneridae</taxon>
        <taxon>Pentapetalae</taxon>
        <taxon>rosids</taxon>
        <taxon>malvids</taxon>
        <taxon>Brassicales</taxon>
        <taxon>Brassicaceae</taxon>
        <taxon>Brassiceae</taxon>
        <taxon>Raphanus</taxon>
    </lineage>
</organism>
<sequence length="246" mass="29084">MDIRDGCTVRFWTDLWHPRGRLIEVTGDIGTQKLGVRRNARICDVFVDGDWRFRNCRDQRIQELARDIKDFPLSLVGTEADGLSWKCGENSYIERFVAAETWHLIREHKTEVQWHKLFWFSEGVPRYSFITWLAVRDRLATGHITSQWGQPQVCIFCGEPDETRDHLFFACPFTFTLWIRVVGNLLGIDPDPDWEETISCLMTRSYDKLTFILLRLVLQVTIYFVWRERNDRRHTGRVKSVDQVAE</sequence>
<accession>A0A6J0JK98</accession>
<reference evidence="2" key="1">
    <citation type="journal article" date="2019" name="Database">
        <title>The radish genome database (RadishGD): an integrated information resource for radish genomics.</title>
        <authorList>
            <person name="Yu H.J."/>
            <person name="Baek S."/>
            <person name="Lee Y.J."/>
            <person name="Cho A."/>
            <person name="Mun J.H."/>
        </authorList>
    </citation>
    <scope>NUCLEOTIDE SEQUENCE [LARGE SCALE GENOMIC DNA]</scope>
    <source>
        <strain evidence="2">cv. WK10039</strain>
    </source>
</reference>
<dbReference type="Proteomes" id="UP000504610">
    <property type="component" value="Chromosome 6"/>
</dbReference>
<keyword evidence="2" id="KW-1185">Reference proteome</keyword>
<evidence type="ECO:0000313" key="2">
    <source>
        <dbReference type="Proteomes" id="UP000504610"/>
    </source>
</evidence>
<gene>
    <name evidence="3" type="primary">LOC108808405</name>
</gene>
<evidence type="ECO:0000259" key="1">
    <source>
        <dbReference type="Pfam" id="PF13966"/>
    </source>
</evidence>
<evidence type="ECO:0000313" key="3">
    <source>
        <dbReference type="RefSeq" id="XP_018436062.1"/>
    </source>
</evidence>
<dbReference type="AlphaFoldDB" id="A0A6J0JK98"/>
<dbReference type="OrthoDB" id="1938625at2759"/>
<dbReference type="InterPro" id="IPR026960">
    <property type="entry name" value="RVT-Znf"/>
</dbReference>
<protein>
    <submittedName>
        <fullName evidence="3">Uncharacterized protein LOC108808405</fullName>
    </submittedName>
</protein>
<dbReference type="GeneID" id="108808405"/>
<proteinExistence type="predicted"/>